<dbReference type="InterPro" id="IPR006569">
    <property type="entry name" value="CID_dom"/>
</dbReference>
<evidence type="ECO:0000259" key="3">
    <source>
        <dbReference type="PROSITE" id="PS51391"/>
    </source>
</evidence>
<dbReference type="GO" id="GO:0000993">
    <property type="term" value="F:RNA polymerase II complex binding"/>
    <property type="evidence" value="ECO:0007669"/>
    <property type="project" value="TreeGrafter"/>
</dbReference>
<evidence type="ECO:0000313" key="4">
    <source>
        <dbReference type="EMBL" id="KAK3244540.1"/>
    </source>
</evidence>
<dbReference type="SMART" id="SM00582">
    <property type="entry name" value="RPR"/>
    <property type="match status" value="1"/>
</dbReference>
<sequence>MSQNFDEEALATRLAKLNNSQQSIETVSHWCCFHRKRSKQVVATWESEYTKAPREKRLAFIYLANDVLQNSRKKGPEFVNDFFKVLPRAFKHLAKHADEKTLGSLGRLVSIWEERKVFGQSLPPNLRESLTPGGGPPTPTSSKSPAKAARDLSGPVATLATAYAALETVQSAETRAESACAVALSTELLDDSAAAHARRAGTVPALLEDIGKASKTLEEYQAQLEASLVRRDEVMGSLRTEVRNQEEAFKATEEKLGQAKAQLDQLQRLKELANAAAEPTPELAHGDPRRRAAGAATQPVVIDAAPDSEEVAAEEVNVADVAAALAEHQCPAAALRDALTGLSKEQLNQFGSQLAMLAASGVTETPSTEPEVGLEVPESPAKRAKLDASQMPQQGGWDDMEEMPDEDISMAVAGAPPSAAGVQTAIPTHLPPGFGGM</sequence>
<protein>
    <recommendedName>
        <fullName evidence="3">CID domain-containing protein</fullName>
    </recommendedName>
</protein>
<dbReference type="AlphaFoldDB" id="A0AAE0EZ99"/>
<dbReference type="SUPFAM" id="SSF48464">
    <property type="entry name" value="ENTH/VHS domain"/>
    <property type="match status" value="1"/>
</dbReference>
<dbReference type="Pfam" id="PF04818">
    <property type="entry name" value="CID"/>
    <property type="match status" value="1"/>
</dbReference>
<dbReference type="CDD" id="cd16981">
    <property type="entry name" value="CID_RPRD_like"/>
    <property type="match status" value="1"/>
</dbReference>
<reference evidence="4 5" key="1">
    <citation type="journal article" date="2015" name="Genome Biol. Evol.">
        <title>Comparative Genomics of a Bacterivorous Green Alga Reveals Evolutionary Causalities and Consequences of Phago-Mixotrophic Mode of Nutrition.</title>
        <authorList>
            <person name="Burns J.A."/>
            <person name="Paasch A."/>
            <person name="Narechania A."/>
            <person name="Kim E."/>
        </authorList>
    </citation>
    <scope>NUCLEOTIDE SEQUENCE [LARGE SCALE GENOMIC DNA]</scope>
    <source>
        <strain evidence="4 5">PLY_AMNH</strain>
    </source>
</reference>
<dbReference type="Gene3D" id="6.10.250.2560">
    <property type="match status" value="1"/>
</dbReference>
<feature type="coiled-coil region" evidence="1">
    <location>
        <begin position="235"/>
        <end position="276"/>
    </location>
</feature>
<dbReference type="EMBL" id="LGRX02031738">
    <property type="protein sequence ID" value="KAK3244540.1"/>
    <property type="molecule type" value="Genomic_DNA"/>
</dbReference>
<dbReference type="Proteomes" id="UP001190700">
    <property type="component" value="Unassembled WGS sequence"/>
</dbReference>
<dbReference type="PANTHER" id="PTHR12460">
    <property type="entry name" value="CYCLIN-DEPENDENT KINASE INHIBITOR-RELATED PROTEIN"/>
    <property type="match status" value="1"/>
</dbReference>
<evidence type="ECO:0000256" key="2">
    <source>
        <dbReference type="SAM" id="MobiDB-lite"/>
    </source>
</evidence>
<keyword evidence="1" id="KW-0175">Coiled coil</keyword>
<feature type="region of interest" description="Disordered" evidence="2">
    <location>
        <begin position="361"/>
        <end position="402"/>
    </location>
</feature>
<name>A0AAE0EZ99_9CHLO</name>
<keyword evidence="5" id="KW-1185">Reference proteome</keyword>
<feature type="region of interest" description="Disordered" evidence="2">
    <location>
        <begin position="123"/>
        <end position="151"/>
    </location>
</feature>
<feature type="domain" description="CID" evidence="3">
    <location>
        <begin position="2"/>
        <end position="134"/>
    </location>
</feature>
<comment type="caution">
    <text evidence="4">The sequence shown here is derived from an EMBL/GenBank/DDBJ whole genome shotgun (WGS) entry which is preliminary data.</text>
</comment>
<dbReference type="PROSITE" id="PS51391">
    <property type="entry name" value="CID"/>
    <property type="match status" value="1"/>
</dbReference>
<organism evidence="4 5">
    <name type="scientific">Cymbomonas tetramitiformis</name>
    <dbReference type="NCBI Taxonomy" id="36881"/>
    <lineage>
        <taxon>Eukaryota</taxon>
        <taxon>Viridiplantae</taxon>
        <taxon>Chlorophyta</taxon>
        <taxon>Pyramimonadophyceae</taxon>
        <taxon>Pyramimonadales</taxon>
        <taxon>Pyramimonadaceae</taxon>
        <taxon>Cymbomonas</taxon>
    </lineage>
</organism>
<proteinExistence type="predicted"/>
<evidence type="ECO:0000313" key="5">
    <source>
        <dbReference type="Proteomes" id="UP001190700"/>
    </source>
</evidence>
<dbReference type="InterPro" id="IPR008942">
    <property type="entry name" value="ENTH_VHS"/>
</dbReference>
<dbReference type="GO" id="GO:0031124">
    <property type="term" value="P:mRNA 3'-end processing"/>
    <property type="evidence" value="ECO:0007669"/>
    <property type="project" value="TreeGrafter"/>
</dbReference>
<dbReference type="PANTHER" id="PTHR12460:SF0">
    <property type="entry name" value="CID DOMAIN-CONTAINING PROTEIN-RELATED"/>
    <property type="match status" value="1"/>
</dbReference>
<accession>A0AAE0EZ99</accession>
<gene>
    <name evidence="4" type="ORF">CYMTET_45847</name>
</gene>
<dbReference type="Gene3D" id="1.25.40.90">
    <property type="match status" value="1"/>
</dbReference>
<evidence type="ECO:0000256" key="1">
    <source>
        <dbReference type="SAM" id="Coils"/>
    </source>
</evidence>